<dbReference type="Proteomes" id="UP000324927">
    <property type="component" value="Unassembled WGS sequence"/>
</dbReference>
<organism evidence="4 5">
    <name type="scientific">Azospirillum lipoferum</name>
    <dbReference type="NCBI Taxonomy" id="193"/>
    <lineage>
        <taxon>Bacteria</taxon>
        <taxon>Pseudomonadati</taxon>
        <taxon>Pseudomonadota</taxon>
        <taxon>Alphaproteobacteria</taxon>
        <taxon>Rhodospirillales</taxon>
        <taxon>Azospirillaceae</taxon>
        <taxon>Azospirillum</taxon>
    </lineage>
</organism>
<gene>
    <name evidence="4" type="ORF">FZ942_27370</name>
</gene>
<feature type="transmembrane region" description="Helical" evidence="2">
    <location>
        <begin position="246"/>
        <end position="264"/>
    </location>
</feature>
<dbReference type="OrthoDB" id="8456171at2"/>
<evidence type="ECO:0000256" key="1">
    <source>
        <dbReference type="SAM" id="MobiDB-lite"/>
    </source>
</evidence>
<keyword evidence="4" id="KW-0418">Kinase</keyword>
<evidence type="ECO:0000313" key="5">
    <source>
        <dbReference type="Proteomes" id="UP000324927"/>
    </source>
</evidence>
<dbReference type="SUPFAM" id="SSF56112">
    <property type="entry name" value="Protein kinase-like (PK-like)"/>
    <property type="match status" value="1"/>
</dbReference>
<evidence type="ECO:0000256" key="2">
    <source>
        <dbReference type="SAM" id="Phobius"/>
    </source>
</evidence>
<dbReference type="GO" id="GO:0005524">
    <property type="term" value="F:ATP binding"/>
    <property type="evidence" value="ECO:0007669"/>
    <property type="project" value="InterPro"/>
</dbReference>
<accession>A0A5A9GDQ2</accession>
<feature type="region of interest" description="Disordered" evidence="1">
    <location>
        <begin position="274"/>
        <end position="298"/>
    </location>
</feature>
<protein>
    <submittedName>
        <fullName evidence="4">Serine/threonine protein kinase</fullName>
    </submittedName>
</protein>
<dbReference type="InterPro" id="IPR011009">
    <property type="entry name" value="Kinase-like_dom_sf"/>
</dbReference>
<keyword evidence="2" id="KW-0812">Transmembrane</keyword>
<dbReference type="GO" id="GO:0004674">
    <property type="term" value="F:protein serine/threonine kinase activity"/>
    <property type="evidence" value="ECO:0007669"/>
    <property type="project" value="UniProtKB-KW"/>
</dbReference>
<dbReference type="Gene3D" id="1.10.510.10">
    <property type="entry name" value="Transferase(Phosphotransferase) domain 1"/>
    <property type="match status" value="1"/>
</dbReference>
<proteinExistence type="predicted"/>
<dbReference type="PROSITE" id="PS50011">
    <property type="entry name" value="PROTEIN_KINASE_DOM"/>
    <property type="match status" value="1"/>
</dbReference>
<feature type="domain" description="Protein kinase" evidence="3">
    <location>
        <begin position="22"/>
        <end position="356"/>
    </location>
</feature>
<keyword evidence="4" id="KW-0723">Serine/threonine-protein kinase</keyword>
<comment type="caution">
    <text evidence="4">The sequence shown here is derived from an EMBL/GenBank/DDBJ whole genome shotgun (WGS) entry which is preliminary data.</text>
</comment>
<dbReference type="RefSeq" id="WP_149234232.1">
    <property type="nucleotide sequence ID" value="NZ_JALJXJ010000018.1"/>
</dbReference>
<dbReference type="EMBL" id="VTTN01000015">
    <property type="protein sequence ID" value="KAA0592553.1"/>
    <property type="molecule type" value="Genomic_DNA"/>
</dbReference>
<evidence type="ECO:0000313" key="4">
    <source>
        <dbReference type="EMBL" id="KAA0592553.1"/>
    </source>
</evidence>
<keyword evidence="2" id="KW-1133">Transmembrane helix</keyword>
<reference evidence="4 5" key="1">
    <citation type="submission" date="2019-08" db="EMBL/GenBank/DDBJ databases">
        <authorList>
            <person name="Grouzdev D."/>
            <person name="Tikhonova E."/>
            <person name="Kravchenko I."/>
        </authorList>
    </citation>
    <scope>NUCLEOTIDE SEQUENCE [LARGE SCALE GENOMIC DNA]</scope>
    <source>
        <strain evidence="4 5">59b</strain>
    </source>
</reference>
<dbReference type="InterPro" id="IPR000719">
    <property type="entry name" value="Prot_kinase_dom"/>
</dbReference>
<name>A0A5A9GDQ2_AZOLI</name>
<sequence length="525" mass="54272">MRRYGTAIETATVKDGQQLGRYRLLDLIGRDGDARLHRALDTNGQAVALWTVPLACLCADAAGLERFRRMASAAARLSHPAIPAILASGEHAGTAFVATTLAEGRTLAARLADGPLEWDEAVPTLDRVLSALSTAHRAGVVHGALNADSILHAGPVAVVTGFGRAALSTAPADRRADVTAAARLTERLLAGHDERPGVAALLARLRDEGAGAFPEAGDLRRAVTALGGAPVPPAAAAPVRARRWPLWLGGVALMGALAAVAVLMSRPPPSLPPALPPVPAMTEEAAPEQTPQPMAPRQPPVAAVSEALRSIPCALVSVETTGGRLLVSGAVAGDRVETAVRETVEALAGGWDHGFDLARADARFCTPLGSVATALDANRGLAEPLTVTVQDGPGLDDGDPLVLEIRAPARPVQLQVDYFTIDGSVVHLLPNPSDSAIALAAGASRRLGERKEDGKPGIGRSWTIGPPYGTEMLLTIATAAPLFPTQRPEQEPAADYLSALADALARLPDDAPAALADARFIKTGP</sequence>
<evidence type="ECO:0000259" key="3">
    <source>
        <dbReference type="PROSITE" id="PS50011"/>
    </source>
</evidence>
<keyword evidence="2" id="KW-0472">Membrane</keyword>
<dbReference type="Gene3D" id="3.30.200.20">
    <property type="entry name" value="Phosphorylase Kinase, domain 1"/>
    <property type="match status" value="1"/>
</dbReference>
<keyword evidence="4" id="KW-0808">Transferase</keyword>
<keyword evidence="5" id="KW-1185">Reference proteome</keyword>
<dbReference type="AlphaFoldDB" id="A0A5A9GDQ2"/>